<organism evidence="1 2">
    <name type="scientific">Aequorivita viscosa</name>
    <dbReference type="NCBI Taxonomy" id="797419"/>
    <lineage>
        <taxon>Bacteria</taxon>
        <taxon>Pseudomonadati</taxon>
        <taxon>Bacteroidota</taxon>
        <taxon>Flavobacteriia</taxon>
        <taxon>Flavobacteriales</taxon>
        <taxon>Flavobacteriaceae</taxon>
        <taxon>Aequorivita</taxon>
    </lineage>
</organism>
<sequence>MIYDLFHESDRLSVCFKAYATLVHNCFVYPFFVIPVKRPANICDSSDSELAKQISGKQKSENAKYIPPIKRINAE</sequence>
<name>A0A1M6KX73_9FLAO</name>
<dbReference type="AlphaFoldDB" id="A0A1M6KX73"/>
<accession>A0A1M6KX73</accession>
<dbReference type="Proteomes" id="UP000184172">
    <property type="component" value="Unassembled WGS sequence"/>
</dbReference>
<dbReference type="STRING" id="797419.SAMN05216556_11566"/>
<proteinExistence type="predicted"/>
<reference evidence="2" key="1">
    <citation type="submission" date="2016-11" db="EMBL/GenBank/DDBJ databases">
        <authorList>
            <person name="Varghese N."/>
            <person name="Submissions S."/>
        </authorList>
    </citation>
    <scope>NUCLEOTIDE SEQUENCE [LARGE SCALE GENOMIC DNA]</scope>
    <source>
        <strain evidence="2">DSM 26349</strain>
    </source>
</reference>
<protein>
    <submittedName>
        <fullName evidence="1">Uncharacterized protein</fullName>
    </submittedName>
</protein>
<evidence type="ECO:0000313" key="2">
    <source>
        <dbReference type="Proteomes" id="UP000184172"/>
    </source>
</evidence>
<evidence type="ECO:0000313" key="1">
    <source>
        <dbReference type="EMBL" id="SHJ63494.1"/>
    </source>
</evidence>
<dbReference type="RefSeq" id="WP_073220000.1">
    <property type="nucleotide sequence ID" value="NZ_FNNS01000015.1"/>
</dbReference>
<gene>
    <name evidence="1" type="ORF">SAMN04487908_12161</name>
</gene>
<keyword evidence="2" id="KW-1185">Reference proteome</keyword>
<dbReference type="EMBL" id="FQYV01000021">
    <property type="protein sequence ID" value="SHJ63494.1"/>
    <property type="molecule type" value="Genomic_DNA"/>
</dbReference>